<gene>
    <name evidence="7" type="ORF">GSTUAT00002148001</name>
</gene>
<dbReference type="EMBL" id="LN890967">
    <property type="protein sequence ID" value="CUS13787.1"/>
    <property type="molecule type" value="Genomic_DNA"/>
</dbReference>
<dbReference type="Pfam" id="PF07690">
    <property type="entry name" value="MFS_1"/>
    <property type="match status" value="1"/>
</dbReference>
<dbReference type="SUPFAM" id="SSF103473">
    <property type="entry name" value="MFS general substrate transporter"/>
    <property type="match status" value="1"/>
</dbReference>
<evidence type="ECO:0000256" key="3">
    <source>
        <dbReference type="ARBA" id="ARBA00022989"/>
    </source>
</evidence>
<feature type="transmembrane region" description="Helical" evidence="5">
    <location>
        <begin position="167"/>
        <end position="184"/>
    </location>
</feature>
<organism evidence="7 8">
    <name type="scientific">Tuber aestivum</name>
    <name type="common">summer truffle</name>
    <dbReference type="NCBI Taxonomy" id="59557"/>
    <lineage>
        <taxon>Eukaryota</taxon>
        <taxon>Fungi</taxon>
        <taxon>Dikarya</taxon>
        <taxon>Ascomycota</taxon>
        <taxon>Pezizomycotina</taxon>
        <taxon>Pezizomycetes</taxon>
        <taxon>Pezizales</taxon>
        <taxon>Tuberaceae</taxon>
        <taxon>Tuber</taxon>
    </lineage>
</organism>
<reference evidence="7" key="1">
    <citation type="submission" date="2015-10" db="EMBL/GenBank/DDBJ databases">
        <authorList>
            <person name="Regsiter A."/>
            <person name="william w."/>
        </authorList>
    </citation>
    <scope>NUCLEOTIDE SEQUENCE</scope>
    <source>
        <strain evidence="7">Montdore</strain>
    </source>
</reference>
<feature type="transmembrane region" description="Helical" evidence="5">
    <location>
        <begin position="196"/>
        <end position="219"/>
    </location>
</feature>
<keyword evidence="8" id="KW-1185">Reference proteome</keyword>
<dbReference type="GO" id="GO:0022857">
    <property type="term" value="F:transmembrane transporter activity"/>
    <property type="evidence" value="ECO:0007669"/>
    <property type="project" value="InterPro"/>
</dbReference>
<feature type="transmembrane region" description="Helical" evidence="5">
    <location>
        <begin position="419"/>
        <end position="441"/>
    </location>
</feature>
<evidence type="ECO:0000256" key="4">
    <source>
        <dbReference type="ARBA" id="ARBA00023136"/>
    </source>
</evidence>
<dbReference type="InterPro" id="IPR036259">
    <property type="entry name" value="MFS_trans_sf"/>
</dbReference>
<evidence type="ECO:0000313" key="8">
    <source>
        <dbReference type="Proteomes" id="UP001412239"/>
    </source>
</evidence>
<keyword evidence="4 5" id="KW-0472">Membrane</keyword>
<dbReference type="InterPro" id="IPR020846">
    <property type="entry name" value="MFS_dom"/>
</dbReference>
<evidence type="ECO:0000313" key="7">
    <source>
        <dbReference type="EMBL" id="CUS13787.1"/>
    </source>
</evidence>
<feature type="transmembrane region" description="Helical" evidence="5">
    <location>
        <begin position="137"/>
        <end position="155"/>
    </location>
</feature>
<feature type="domain" description="Major facilitator superfamily (MFS) profile" evidence="6">
    <location>
        <begin position="101"/>
        <end position="582"/>
    </location>
</feature>
<proteinExistence type="predicted"/>
<feature type="transmembrane region" description="Helical" evidence="5">
    <location>
        <begin position="255"/>
        <end position="275"/>
    </location>
</feature>
<evidence type="ECO:0000259" key="6">
    <source>
        <dbReference type="PROSITE" id="PS50850"/>
    </source>
</evidence>
<dbReference type="PROSITE" id="PS50850">
    <property type="entry name" value="MFS"/>
    <property type="match status" value="1"/>
</dbReference>
<feature type="transmembrane region" description="Helical" evidence="5">
    <location>
        <begin position="378"/>
        <end position="398"/>
    </location>
</feature>
<feature type="transmembrane region" description="Helical" evidence="5">
    <location>
        <begin position="453"/>
        <end position="473"/>
    </location>
</feature>
<comment type="subcellular location">
    <subcellularLocation>
        <location evidence="1">Membrane</location>
        <topology evidence="1">Multi-pass membrane protein</topology>
    </subcellularLocation>
</comment>
<dbReference type="PANTHER" id="PTHR23502:SF29">
    <property type="entry name" value="TRANSPORTER, PUTATIVE (AFU_ORTHOLOGUE AFUA_6G06680)-RELATED"/>
    <property type="match status" value="1"/>
</dbReference>
<accession>A0A292Q565</accession>
<keyword evidence="3 5" id="KW-1133">Transmembrane helix</keyword>
<dbReference type="GO" id="GO:0005886">
    <property type="term" value="C:plasma membrane"/>
    <property type="evidence" value="ECO:0007669"/>
    <property type="project" value="TreeGrafter"/>
</dbReference>
<name>A0A292Q565_9PEZI</name>
<dbReference type="AlphaFoldDB" id="A0A292Q565"/>
<keyword evidence="2 5" id="KW-0812">Transmembrane</keyword>
<feature type="transmembrane region" description="Helical" evidence="5">
    <location>
        <begin position="516"/>
        <end position="536"/>
    </location>
</feature>
<feature type="transmembrane region" description="Helical" evidence="5">
    <location>
        <begin position="485"/>
        <end position="504"/>
    </location>
</feature>
<sequence length="582" mass="63319">MGLLILEPKKRGGDDHVPGTAFIGAGGTAASVTTATGDLDPNLKYDLTGDVPIVLVPQPSDDPNDPLVGFPSINGFGCGWGEHVGNADRDGVELAVVGEGLDHVYPLLGFCEFAPSPILAPSTVLFVVHFKRDFTDIALLTGYHLCGVGVAGMLFVASARVYGKRHLYLLGAVLLIVSPLWGGLATSYKSFLWARILQGVAVCPFETLVNISVGEMYCVHQVGKRMALSNFALFGGSFLTPVIVGKVTGELGWQWPFFLISIFSGVLLPLVVLWVPETTYNRPAYHNTTLSNQAHFQHTAVSPRHSFVQRMSVFSGRKTPESPLKLFLRPIVLLFHPAVMWGMLTQGVMIGWTVMIGVVLAAVFLLPPLSFTEVEVGYMYTGAFIGSLAGLAVTGPLADWSAKYFARINKGIYEPEFRLYLVIPQAVTGCLGLYMFGVTASNTAKYGWFWPDFFFGLELMGMTMGAISSALYLVDAYPSIAIETFTCLLLFKNFFSFALTWEAFNWLRDAGTKDLFIYIASVQVAVCSLTLPMYFFGKVVRDLMHRYDILRMTGLDIGKPGGGGLEYGGPSIGMSEVIGEFA</sequence>
<protein>
    <recommendedName>
        <fullName evidence="6">Major facilitator superfamily (MFS) profile domain-containing protein</fullName>
    </recommendedName>
</protein>
<dbReference type="Proteomes" id="UP001412239">
    <property type="component" value="Unassembled WGS sequence"/>
</dbReference>
<evidence type="ECO:0000256" key="1">
    <source>
        <dbReference type="ARBA" id="ARBA00004141"/>
    </source>
</evidence>
<dbReference type="PANTHER" id="PTHR23502">
    <property type="entry name" value="MAJOR FACILITATOR SUPERFAMILY"/>
    <property type="match status" value="1"/>
</dbReference>
<evidence type="ECO:0000256" key="2">
    <source>
        <dbReference type="ARBA" id="ARBA00022692"/>
    </source>
</evidence>
<feature type="transmembrane region" description="Helical" evidence="5">
    <location>
        <begin position="338"/>
        <end position="366"/>
    </location>
</feature>
<evidence type="ECO:0000256" key="5">
    <source>
        <dbReference type="SAM" id="Phobius"/>
    </source>
</evidence>
<dbReference type="Gene3D" id="1.20.1250.20">
    <property type="entry name" value="MFS general substrate transporter like domains"/>
    <property type="match status" value="1"/>
</dbReference>
<feature type="transmembrane region" description="Helical" evidence="5">
    <location>
        <begin position="231"/>
        <end position="249"/>
    </location>
</feature>
<dbReference type="InterPro" id="IPR011701">
    <property type="entry name" value="MFS"/>
</dbReference>